<organism evidence="1 2">
    <name type="scientific">Racocetra persica</name>
    <dbReference type="NCBI Taxonomy" id="160502"/>
    <lineage>
        <taxon>Eukaryota</taxon>
        <taxon>Fungi</taxon>
        <taxon>Fungi incertae sedis</taxon>
        <taxon>Mucoromycota</taxon>
        <taxon>Glomeromycotina</taxon>
        <taxon>Glomeromycetes</taxon>
        <taxon>Diversisporales</taxon>
        <taxon>Gigasporaceae</taxon>
        <taxon>Racocetra</taxon>
    </lineage>
</organism>
<comment type="caution">
    <text evidence="1">The sequence shown here is derived from an EMBL/GenBank/DDBJ whole genome shotgun (WGS) entry which is preliminary data.</text>
</comment>
<feature type="non-terminal residue" evidence="1">
    <location>
        <position position="1"/>
    </location>
</feature>
<accession>A0ACA9SRY7</accession>
<evidence type="ECO:0000313" key="2">
    <source>
        <dbReference type="Proteomes" id="UP000789920"/>
    </source>
</evidence>
<sequence length="149" mass="16937">KLAIRIAIVGVVITCGVVPIGYIITDQVAPEKAEAFREFIRLEKPVSEEEIINEKTKIEEVLNQVINVDESEELKEKQLEELKKFKEKAVKEVKTTNVPFISEEKIKEVAVMVAKHLTSEIKILKDTITNLERKLESPNDKAEKNIPKS</sequence>
<feature type="non-terminal residue" evidence="1">
    <location>
        <position position="149"/>
    </location>
</feature>
<reference evidence="1" key="1">
    <citation type="submission" date="2021-06" db="EMBL/GenBank/DDBJ databases">
        <authorList>
            <person name="Kallberg Y."/>
            <person name="Tangrot J."/>
            <person name="Rosling A."/>
        </authorList>
    </citation>
    <scope>NUCLEOTIDE SEQUENCE</scope>
    <source>
        <strain evidence="1">MA461A</strain>
    </source>
</reference>
<name>A0ACA9SRY7_9GLOM</name>
<protein>
    <submittedName>
        <fullName evidence="1">10276_t:CDS:1</fullName>
    </submittedName>
</protein>
<dbReference type="EMBL" id="CAJVQC010150193">
    <property type="protein sequence ID" value="CAG8846217.1"/>
    <property type="molecule type" value="Genomic_DNA"/>
</dbReference>
<evidence type="ECO:0000313" key="1">
    <source>
        <dbReference type="EMBL" id="CAG8846217.1"/>
    </source>
</evidence>
<gene>
    <name evidence="1" type="ORF">RPERSI_LOCUS34026</name>
</gene>
<dbReference type="Proteomes" id="UP000789920">
    <property type="component" value="Unassembled WGS sequence"/>
</dbReference>
<keyword evidence="2" id="KW-1185">Reference proteome</keyword>
<proteinExistence type="predicted"/>